<keyword evidence="1" id="KW-0732">Signal</keyword>
<feature type="chain" id="PRO_5035326515" evidence="1">
    <location>
        <begin position="21"/>
        <end position="69"/>
    </location>
</feature>
<evidence type="ECO:0000256" key="1">
    <source>
        <dbReference type="SAM" id="SignalP"/>
    </source>
</evidence>
<protein>
    <submittedName>
        <fullName evidence="2">Uncharacterized protein</fullName>
    </submittedName>
</protein>
<feature type="signal peptide" evidence="1">
    <location>
        <begin position="1"/>
        <end position="20"/>
    </location>
</feature>
<accession>A0A8J5QSH0</accession>
<dbReference type="EMBL" id="JAAOIC020000068">
    <property type="protein sequence ID" value="KAG8034212.1"/>
    <property type="molecule type" value="Genomic_DNA"/>
</dbReference>
<name>A0A8J5QSH0_9HYME</name>
<reference evidence="2" key="2">
    <citation type="submission" date="2021-04" db="EMBL/GenBank/DDBJ databases">
        <title>Genome-wide patterns of bracovirus chromosomal integration into multiple host tissues during parasitism.</title>
        <authorList>
            <person name="Chebbi M.A.C."/>
        </authorList>
    </citation>
    <scope>NUCLEOTIDE SEQUENCE</scope>
    <source>
        <tissue evidence="2">Whole body</tissue>
    </source>
</reference>
<sequence>MSKLFLVAFLIALFALGAYGICAERGERCVHGDHCCSNWCVNSKCDVDPRTHDQGGLVERVARFGLGRK</sequence>
<organism evidence="2 3">
    <name type="scientific">Cotesia typhae</name>
    <dbReference type="NCBI Taxonomy" id="2053667"/>
    <lineage>
        <taxon>Eukaryota</taxon>
        <taxon>Metazoa</taxon>
        <taxon>Ecdysozoa</taxon>
        <taxon>Arthropoda</taxon>
        <taxon>Hexapoda</taxon>
        <taxon>Insecta</taxon>
        <taxon>Pterygota</taxon>
        <taxon>Neoptera</taxon>
        <taxon>Endopterygota</taxon>
        <taxon>Hymenoptera</taxon>
        <taxon>Apocrita</taxon>
        <taxon>Ichneumonoidea</taxon>
        <taxon>Braconidae</taxon>
        <taxon>Microgastrinae</taxon>
        <taxon>Cotesia</taxon>
    </lineage>
</organism>
<keyword evidence="3" id="KW-1185">Reference proteome</keyword>
<proteinExistence type="predicted"/>
<gene>
    <name evidence="2" type="ORF">G9C98_001297</name>
</gene>
<evidence type="ECO:0000313" key="2">
    <source>
        <dbReference type="EMBL" id="KAG8034212.1"/>
    </source>
</evidence>
<evidence type="ECO:0000313" key="3">
    <source>
        <dbReference type="Proteomes" id="UP000729913"/>
    </source>
</evidence>
<dbReference type="Proteomes" id="UP000729913">
    <property type="component" value="Unassembled WGS sequence"/>
</dbReference>
<dbReference type="AlphaFoldDB" id="A0A8J5QSH0"/>
<comment type="caution">
    <text evidence="2">The sequence shown here is derived from an EMBL/GenBank/DDBJ whole genome shotgun (WGS) entry which is preliminary data.</text>
</comment>
<reference evidence="2" key="1">
    <citation type="submission" date="2020-03" db="EMBL/GenBank/DDBJ databases">
        <authorList>
            <person name="Chebbi M.A."/>
            <person name="Drezen J.M."/>
        </authorList>
    </citation>
    <scope>NUCLEOTIDE SEQUENCE</scope>
    <source>
        <tissue evidence="2">Whole body</tissue>
    </source>
</reference>